<dbReference type="InterPro" id="IPR018860">
    <property type="entry name" value="APC_suCDC26"/>
</dbReference>
<reference evidence="3" key="1">
    <citation type="journal article" date="2020" name="Stud. Mycol.">
        <title>101 Dothideomycetes genomes: a test case for predicting lifestyles and emergence of pathogens.</title>
        <authorList>
            <person name="Haridas S."/>
            <person name="Albert R."/>
            <person name="Binder M."/>
            <person name="Bloem J."/>
            <person name="Labutti K."/>
            <person name="Salamov A."/>
            <person name="Andreopoulos B."/>
            <person name="Baker S."/>
            <person name="Barry K."/>
            <person name="Bills G."/>
            <person name="Bluhm B."/>
            <person name="Cannon C."/>
            <person name="Castanera R."/>
            <person name="Culley D."/>
            <person name="Daum C."/>
            <person name="Ezra D."/>
            <person name="Gonzalez J."/>
            <person name="Henrissat B."/>
            <person name="Kuo A."/>
            <person name="Liang C."/>
            <person name="Lipzen A."/>
            <person name="Lutzoni F."/>
            <person name="Magnuson J."/>
            <person name="Mondo S."/>
            <person name="Nolan M."/>
            <person name="Ohm R."/>
            <person name="Pangilinan J."/>
            <person name="Park H.-J."/>
            <person name="Ramirez L."/>
            <person name="Alfaro M."/>
            <person name="Sun H."/>
            <person name="Tritt A."/>
            <person name="Yoshinaga Y."/>
            <person name="Zwiers L.-H."/>
            <person name="Turgeon B."/>
            <person name="Goodwin S."/>
            <person name="Spatafora J."/>
            <person name="Crous P."/>
            <person name="Grigoriev I."/>
        </authorList>
    </citation>
    <scope>NUCLEOTIDE SEQUENCE</scope>
    <source>
        <strain evidence="3">CBS 119687</strain>
    </source>
</reference>
<dbReference type="Proteomes" id="UP000799771">
    <property type="component" value="Unassembled WGS sequence"/>
</dbReference>
<name>A0A6A6AP54_9PLEO</name>
<gene>
    <name evidence="3" type="ORF">P153DRAFT_428739</name>
</gene>
<evidence type="ECO:0000256" key="1">
    <source>
        <dbReference type="ARBA" id="ARBA00022786"/>
    </source>
</evidence>
<evidence type="ECO:0000256" key="2">
    <source>
        <dbReference type="SAM" id="MobiDB-lite"/>
    </source>
</evidence>
<dbReference type="EMBL" id="ML977500">
    <property type="protein sequence ID" value="KAF2132667.1"/>
    <property type="molecule type" value="Genomic_DNA"/>
</dbReference>
<proteinExistence type="predicted"/>
<keyword evidence="4" id="KW-1185">Reference proteome</keyword>
<dbReference type="GO" id="GO:0005680">
    <property type="term" value="C:anaphase-promoting complex"/>
    <property type="evidence" value="ECO:0007669"/>
    <property type="project" value="InterPro"/>
</dbReference>
<sequence>MLRLNPTVLSLTHDDVLALNKKKEEKPNTTNDEENANPAPNTEKIEDAIVEMGCGQSKPAAGPAHVSAAPATTVSPGEEVEIMQARIAAVKCLRCQAFSRRCTHQDAQTPCEQCRADGETVARRCQFPLG</sequence>
<evidence type="ECO:0000313" key="4">
    <source>
        <dbReference type="Proteomes" id="UP000799771"/>
    </source>
</evidence>
<evidence type="ECO:0000313" key="3">
    <source>
        <dbReference type="EMBL" id="KAF2132667.1"/>
    </source>
</evidence>
<dbReference type="AlphaFoldDB" id="A0A6A6AP54"/>
<protein>
    <submittedName>
        <fullName evidence="3">Uncharacterized protein</fullName>
    </submittedName>
</protein>
<keyword evidence="1" id="KW-0833">Ubl conjugation pathway</keyword>
<organism evidence="3 4">
    <name type="scientific">Dothidotthia symphoricarpi CBS 119687</name>
    <dbReference type="NCBI Taxonomy" id="1392245"/>
    <lineage>
        <taxon>Eukaryota</taxon>
        <taxon>Fungi</taxon>
        <taxon>Dikarya</taxon>
        <taxon>Ascomycota</taxon>
        <taxon>Pezizomycotina</taxon>
        <taxon>Dothideomycetes</taxon>
        <taxon>Pleosporomycetidae</taxon>
        <taxon>Pleosporales</taxon>
        <taxon>Dothidotthiaceae</taxon>
        <taxon>Dothidotthia</taxon>
    </lineage>
</organism>
<feature type="region of interest" description="Disordered" evidence="2">
    <location>
        <begin position="19"/>
        <end position="41"/>
    </location>
</feature>
<accession>A0A6A6AP54</accession>
<dbReference type="Pfam" id="PF10471">
    <property type="entry name" value="ANAPC_CDC26"/>
    <property type="match status" value="1"/>
</dbReference>
<dbReference type="GeneID" id="54413163"/>
<dbReference type="RefSeq" id="XP_033527054.1">
    <property type="nucleotide sequence ID" value="XM_033672731.1"/>
</dbReference>
<dbReference type="GO" id="GO:0031145">
    <property type="term" value="P:anaphase-promoting complex-dependent catabolic process"/>
    <property type="evidence" value="ECO:0007669"/>
    <property type="project" value="InterPro"/>
</dbReference>